<organism evidence="2">
    <name type="scientific">Siphoviridae sp. cteEQ43</name>
    <dbReference type="NCBI Taxonomy" id="2827905"/>
    <lineage>
        <taxon>Viruses</taxon>
        <taxon>Duplodnaviria</taxon>
        <taxon>Heunggongvirae</taxon>
        <taxon>Uroviricota</taxon>
        <taxon>Caudoviricetes</taxon>
    </lineage>
</organism>
<sequence length="403" mass="45951">MQRNKDESYLSFAQRATRAVEDGQITYDQWSEALLGAVRYGPENLRRCFQIVKQVLQNAENDEIESTDDKIKAEIKAAKDELEKERLKLRTENLEWAANRRADARLEMFGEEVANAIGRLEPISFNRVFEPNEANERTGVLCIGDAHYGTVIDIPTLFGEKVNVYNPDIFKARMTMLMDKIVDDKYNIADYDNLVVFDLGDAIQGILRTSDLMKLKAGVIDSALQYAEFISRWLAELSNRLEVPIEYIPLGGNHAELRLLNGKKGDFPQENIGRVIREFIALRIENNPNITVAPYAECGFKTIQGVNVLAYHGDDAKSDMGEIGFWQDYHAVDIDILIMGHFHHLEQKVVGYGLNTEKEVIRCPSLVGIDEYSKRVRKMSRAGALFIMFEDGTKTWQRNYVLN</sequence>
<evidence type="ECO:0000256" key="1">
    <source>
        <dbReference type="SAM" id="Coils"/>
    </source>
</evidence>
<dbReference type="EMBL" id="BK032799">
    <property type="protein sequence ID" value="DAF60896.1"/>
    <property type="molecule type" value="Genomic_DNA"/>
</dbReference>
<evidence type="ECO:0000313" key="2">
    <source>
        <dbReference type="EMBL" id="DAF60896.1"/>
    </source>
</evidence>
<reference evidence="2" key="1">
    <citation type="journal article" date="2021" name="Proc. Natl. Acad. Sci. U.S.A.">
        <title>A Catalog of Tens of Thousands of Viruses from Human Metagenomes Reveals Hidden Associations with Chronic Diseases.</title>
        <authorList>
            <person name="Tisza M.J."/>
            <person name="Buck C.B."/>
        </authorList>
    </citation>
    <scope>NUCLEOTIDE SEQUENCE</scope>
    <source>
        <strain evidence="2">CteEQ43</strain>
    </source>
</reference>
<dbReference type="InterPro" id="IPR029052">
    <property type="entry name" value="Metallo-depent_PP-like"/>
</dbReference>
<accession>A0A8S5TCM9</accession>
<dbReference type="SUPFAM" id="SSF56300">
    <property type="entry name" value="Metallo-dependent phosphatases"/>
    <property type="match status" value="1"/>
</dbReference>
<name>A0A8S5TCM9_9CAUD</name>
<feature type="coiled-coil region" evidence="1">
    <location>
        <begin position="61"/>
        <end position="99"/>
    </location>
</feature>
<keyword evidence="1" id="KW-0175">Coiled coil</keyword>
<proteinExistence type="predicted"/>
<protein>
    <submittedName>
        <fullName evidence="2">DNA polymerase II small subunit</fullName>
    </submittedName>
</protein>